<evidence type="ECO:0000313" key="3">
    <source>
        <dbReference type="Proteomes" id="UP000299102"/>
    </source>
</evidence>
<protein>
    <submittedName>
        <fullName evidence="2">Uncharacterized protein</fullName>
    </submittedName>
</protein>
<sequence length="111" mass="12144">MGCGACGPSDSRRLRCPCLRHSQDTRSFRDVTSTLPASFDEGGSELIAGEMTVVSHRFEPTGREGECGPMEGIYDSNACYKRFSEGRPRKPQTGQAGGIFKKGQNARNRQI</sequence>
<reference evidence="2 3" key="1">
    <citation type="journal article" date="2019" name="Commun. Biol.">
        <title>The bagworm genome reveals a unique fibroin gene that provides high tensile strength.</title>
        <authorList>
            <person name="Kono N."/>
            <person name="Nakamura H."/>
            <person name="Ohtoshi R."/>
            <person name="Tomita M."/>
            <person name="Numata K."/>
            <person name="Arakawa K."/>
        </authorList>
    </citation>
    <scope>NUCLEOTIDE SEQUENCE [LARGE SCALE GENOMIC DNA]</scope>
</reference>
<organism evidence="2 3">
    <name type="scientific">Eumeta variegata</name>
    <name type="common">Bagworm moth</name>
    <name type="synonym">Eumeta japonica</name>
    <dbReference type="NCBI Taxonomy" id="151549"/>
    <lineage>
        <taxon>Eukaryota</taxon>
        <taxon>Metazoa</taxon>
        <taxon>Ecdysozoa</taxon>
        <taxon>Arthropoda</taxon>
        <taxon>Hexapoda</taxon>
        <taxon>Insecta</taxon>
        <taxon>Pterygota</taxon>
        <taxon>Neoptera</taxon>
        <taxon>Endopterygota</taxon>
        <taxon>Lepidoptera</taxon>
        <taxon>Glossata</taxon>
        <taxon>Ditrysia</taxon>
        <taxon>Tineoidea</taxon>
        <taxon>Psychidae</taxon>
        <taxon>Oiketicinae</taxon>
        <taxon>Eumeta</taxon>
    </lineage>
</organism>
<evidence type="ECO:0000313" key="2">
    <source>
        <dbReference type="EMBL" id="GBP55587.1"/>
    </source>
</evidence>
<feature type="region of interest" description="Disordered" evidence="1">
    <location>
        <begin position="84"/>
        <end position="111"/>
    </location>
</feature>
<dbReference type="EMBL" id="BGZK01000673">
    <property type="protein sequence ID" value="GBP55587.1"/>
    <property type="molecule type" value="Genomic_DNA"/>
</dbReference>
<proteinExistence type="predicted"/>
<accession>A0A4C1WZR6</accession>
<dbReference type="Proteomes" id="UP000299102">
    <property type="component" value="Unassembled WGS sequence"/>
</dbReference>
<dbReference type="AlphaFoldDB" id="A0A4C1WZR6"/>
<keyword evidence="3" id="KW-1185">Reference proteome</keyword>
<comment type="caution">
    <text evidence="2">The sequence shown here is derived from an EMBL/GenBank/DDBJ whole genome shotgun (WGS) entry which is preliminary data.</text>
</comment>
<evidence type="ECO:0000256" key="1">
    <source>
        <dbReference type="SAM" id="MobiDB-lite"/>
    </source>
</evidence>
<name>A0A4C1WZR6_EUMVA</name>
<gene>
    <name evidence="2" type="ORF">EVAR_35821_1</name>
</gene>